<keyword evidence="4 6" id="KW-0472">Membrane</keyword>
<proteinExistence type="predicted"/>
<protein>
    <recommendedName>
        <fullName evidence="7">TMEM205-like domain-containing protein</fullName>
    </recommendedName>
</protein>
<evidence type="ECO:0000256" key="2">
    <source>
        <dbReference type="ARBA" id="ARBA00022692"/>
    </source>
</evidence>
<feature type="transmembrane region" description="Helical" evidence="6">
    <location>
        <begin position="30"/>
        <end position="60"/>
    </location>
</feature>
<name>A0A150Q9A7_SORCE</name>
<comment type="caution">
    <text evidence="8">The sequence shown here is derived from an EMBL/GenBank/DDBJ whole genome shotgun (WGS) entry which is preliminary data.</text>
</comment>
<dbReference type="RefSeq" id="WP_061611621.1">
    <property type="nucleotide sequence ID" value="NZ_JEMA01000906.1"/>
</dbReference>
<feature type="region of interest" description="Disordered" evidence="5">
    <location>
        <begin position="185"/>
        <end position="204"/>
    </location>
</feature>
<evidence type="ECO:0000256" key="3">
    <source>
        <dbReference type="ARBA" id="ARBA00022989"/>
    </source>
</evidence>
<feature type="transmembrane region" description="Helical" evidence="6">
    <location>
        <begin position="80"/>
        <end position="98"/>
    </location>
</feature>
<evidence type="ECO:0000313" key="8">
    <source>
        <dbReference type="EMBL" id="KYF64565.1"/>
    </source>
</evidence>
<dbReference type="EMBL" id="JEMA01000906">
    <property type="protein sequence ID" value="KYF64565.1"/>
    <property type="molecule type" value="Genomic_DNA"/>
</dbReference>
<keyword evidence="3 6" id="KW-1133">Transmembrane helix</keyword>
<feature type="transmembrane region" description="Helical" evidence="6">
    <location>
        <begin position="110"/>
        <end position="129"/>
    </location>
</feature>
<evidence type="ECO:0000259" key="7">
    <source>
        <dbReference type="Pfam" id="PF13664"/>
    </source>
</evidence>
<keyword evidence="2 6" id="KW-0812">Transmembrane</keyword>
<reference evidence="8 9" key="1">
    <citation type="submission" date="2014-02" db="EMBL/GenBank/DDBJ databases">
        <title>The small core and large imbalanced accessory genome model reveals a collaborative survival strategy of Sorangium cellulosum strains in nature.</title>
        <authorList>
            <person name="Han K."/>
            <person name="Peng R."/>
            <person name="Blom J."/>
            <person name="Li Y.-Z."/>
        </authorList>
    </citation>
    <scope>NUCLEOTIDE SEQUENCE [LARGE SCALE GENOMIC DNA]</scope>
    <source>
        <strain evidence="8 9">So0008-312</strain>
    </source>
</reference>
<evidence type="ECO:0000256" key="6">
    <source>
        <dbReference type="SAM" id="Phobius"/>
    </source>
</evidence>
<feature type="domain" description="TMEM205-like" evidence="7">
    <location>
        <begin position="37"/>
        <end position="140"/>
    </location>
</feature>
<evidence type="ECO:0000256" key="4">
    <source>
        <dbReference type="ARBA" id="ARBA00023136"/>
    </source>
</evidence>
<evidence type="ECO:0000256" key="1">
    <source>
        <dbReference type="ARBA" id="ARBA00004370"/>
    </source>
</evidence>
<comment type="subcellular location">
    <subcellularLocation>
        <location evidence="1">Membrane</location>
    </subcellularLocation>
</comment>
<dbReference type="Proteomes" id="UP000075260">
    <property type="component" value="Unassembled WGS sequence"/>
</dbReference>
<dbReference type="InterPro" id="IPR025423">
    <property type="entry name" value="TMEM205-like"/>
</dbReference>
<evidence type="ECO:0000256" key="5">
    <source>
        <dbReference type="SAM" id="MobiDB-lite"/>
    </source>
</evidence>
<organism evidence="8 9">
    <name type="scientific">Sorangium cellulosum</name>
    <name type="common">Polyangium cellulosum</name>
    <dbReference type="NCBI Taxonomy" id="56"/>
    <lineage>
        <taxon>Bacteria</taxon>
        <taxon>Pseudomonadati</taxon>
        <taxon>Myxococcota</taxon>
        <taxon>Polyangia</taxon>
        <taxon>Polyangiales</taxon>
        <taxon>Polyangiaceae</taxon>
        <taxon>Sorangium</taxon>
    </lineage>
</organism>
<dbReference type="AlphaFoldDB" id="A0A150Q9A7"/>
<dbReference type="Pfam" id="PF13664">
    <property type="entry name" value="DUF4149"/>
    <property type="match status" value="1"/>
</dbReference>
<evidence type="ECO:0000313" key="9">
    <source>
        <dbReference type="Proteomes" id="UP000075260"/>
    </source>
</evidence>
<sequence>MNDEAQFSEADLAPGPEERAASRRFLIDRVAASVAALAAGAWAGGMVALGACAAPFVFRLAPAPFSGDAMSAAFARFDQLALGAAVILLGAEVARTWAAGRRGAGPAARVRRVVAMVMAGCAAYVGLALTPRIAALHRDGVRRGEGELGMELERAHRRAELVGRSEVFLGAGLVVLHVFTLGARRPDQDDEDDEAAAPLPPGPR</sequence>
<dbReference type="GO" id="GO:0016020">
    <property type="term" value="C:membrane"/>
    <property type="evidence" value="ECO:0007669"/>
    <property type="project" value="UniProtKB-SubCell"/>
</dbReference>
<accession>A0A150Q9A7</accession>
<gene>
    <name evidence="8" type="ORF">BE15_43720</name>
</gene>